<dbReference type="KEGG" id="hhd:HBHAL_4409"/>
<protein>
    <submittedName>
        <fullName evidence="8">RDD domain protein</fullName>
    </submittedName>
</protein>
<dbReference type="EMBL" id="HE717023">
    <property type="protein sequence ID" value="CCG46749.1"/>
    <property type="molecule type" value="Genomic_DNA"/>
</dbReference>
<feature type="transmembrane region" description="Helical" evidence="6">
    <location>
        <begin position="84"/>
        <end position="105"/>
    </location>
</feature>
<keyword evidence="2" id="KW-1003">Cell membrane</keyword>
<feature type="domain" description="RDD" evidence="7">
    <location>
        <begin position="5"/>
        <end position="125"/>
    </location>
</feature>
<evidence type="ECO:0000313" key="9">
    <source>
        <dbReference type="Proteomes" id="UP000007397"/>
    </source>
</evidence>
<dbReference type="PATRIC" id="fig|866895.3.peg.3444"/>
<feature type="transmembrane region" description="Helical" evidence="6">
    <location>
        <begin position="12"/>
        <end position="32"/>
    </location>
</feature>
<keyword evidence="4 6" id="KW-1133">Transmembrane helix</keyword>
<dbReference type="GO" id="GO:0005886">
    <property type="term" value="C:plasma membrane"/>
    <property type="evidence" value="ECO:0007669"/>
    <property type="project" value="UniProtKB-SubCell"/>
</dbReference>
<evidence type="ECO:0000256" key="5">
    <source>
        <dbReference type="ARBA" id="ARBA00023136"/>
    </source>
</evidence>
<name>I0JRH8_HALH3</name>
<organism evidence="8 9">
    <name type="scientific">Halobacillus halophilus (strain ATCC 35676 / DSM 2266 / JCM 20832 / KCTC 3685 / LMG 17431 / NBRC 102448 / NCIMB 2269)</name>
    <name type="common">Sporosarcina halophila</name>
    <dbReference type="NCBI Taxonomy" id="866895"/>
    <lineage>
        <taxon>Bacteria</taxon>
        <taxon>Bacillati</taxon>
        <taxon>Bacillota</taxon>
        <taxon>Bacilli</taxon>
        <taxon>Bacillales</taxon>
        <taxon>Bacillaceae</taxon>
        <taxon>Halobacillus</taxon>
    </lineage>
</organism>
<keyword evidence="9" id="KW-1185">Reference proteome</keyword>
<evidence type="ECO:0000259" key="7">
    <source>
        <dbReference type="Pfam" id="PF06271"/>
    </source>
</evidence>
<dbReference type="PANTHER" id="PTHR36115:SF9">
    <property type="entry name" value="LMO1584 PROTEIN"/>
    <property type="match status" value="1"/>
</dbReference>
<sequence length="148" mass="16313">MDQTVGFSKRFGASLLDGLIVFLPIGLISVFLFQVDMDSFVPNLIQSLYMMIVPVFWYGYVVGKKLMGIRVVKKDGRNVGIGTMIMRVFVSGIVYALTLGIGYIVSAFMVGLRRDNRAIHDFIAGTYVTEADPGEAVGLQYKDDLKSG</sequence>
<accession>I0JRH8</accession>
<evidence type="ECO:0000256" key="3">
    <source>
        <dbReference type="ARBA" id="ARBA00022692"/>
    </source>
</evidence>
<keyword evidence="3 6" id="KW-0812">Transmembrane</keyword>
<dbReference type="Pfam" id="PF06271">
    <property type="entry name" value="RDD"/>
    <property type="match status" value="1"/>
</dbReference>
<evidence type="ECO:0000256" key="1">
    <source>
        <dbReference type="ARBA" id="ARBA00004651"/>
    </source>
</evidence>
<dbReference type="HOGENOM" id="CLU_053152_6_0_9"/>
<comment type="subcellular location">
    <subcellularLocation>
        <location evidence="1">Cell membrane</location>
        <topology evidence="1">Multi-pass membrane protein</topology>
    </subcellularLocation>
</comment>
<gene>
    <name evidence="8" type="primary">yckC5</name>
    <name evidence="8" type="ordered locus">HBHAL_4409</name>
</gene>
<evidence type="ECO:0000313" key="8">
    <source>
        <dbReference type="EMBL" id="CCG46749.1"/>
    </source>
</evidence>
<dbReference type="AlphaFoldDB" id="I0JRH8"/>
<keyword evidence="5 6" id="KW-0472">Membrane</keyword>
<evidence type="ECO:0000256" key="4">
    <source>
        <dbReference type="ARBA" id="ARBA00022989"/>
    </source>
</evidence>
<dbReference type="Proteomes" id="UP000007397">
    <property type="component" value="Chromosome"/>
</dbReference>
<dbReference type="STRING" id="866895.HBHAL_4409"/>
<dbReference type="RefSeq" id="WP_014644635.1">
    <property type="nucleotide sequence ID" value="NC_017668.1"/>
</dbReference>
<proteinExistence type="predicted"/>
<dbReference type="InterPro" id="IPR010432">
    <property type="entry name" value="RDD"/>
</dbReference>
<evidence type="ECO:0000256" key="6">
    <source>
        <dbReference type="SAM" id="Phobius"/>
    </source>
</evidence>
<dbReference type="InterPro" id="IPR051791">
    <property type="entry name" value="Pra-immunoreactive"/>
</dbReference>
<dbReference type="eggNOG" id="COG1714">
    <property type="taxonomic scope" value="Bacteria"/>
</dbReference>
<evidence type="ECO:0000256" key="2">
    <source>
        <dbReference type="ARBA" id="ARBA00022475"/>
    </source>
</evidence>
<dbReference type="PANTHER" id="PTHR36115">
    <property type="entry name" value="PROLINE-RICH ANTIGEN HOMOLOG-RELATED"/>
    <property type="match status" value="1"/>
</dbReference>
<feature type="transmembrane region" description="Helical" evidence="6">
    <location>
        <begin position="44"/>
        <end position="63"/>
    </location>
</feature>
<reference evidence="8 9" key="1">
    <citation type="journal article" date="2013" name="Environ. Microbiol.">
        <title>Chloride and organic osmolytes: a hybrid strategy to cope with elevated salinities by the moderately halophilic, chloride-dependent bacterium Halobacillus halophilus.</title>
        <authorList>
            <person name="Saum S.H."/>
            <person name="Pfeiffer F."/>
            <person name="Palm P."/>
            <person name="Rampp M."/>
            <person name="Schuster S.C."/>
            <person name="Muller V."/>
            <person name="Oesterhelt D."/>
        </authorList>
    </citation>
    <scope>NUCLEOTIDE SEQUENCE [LARGE SCALE GENOMIC DNA]</scope>
    <source>
        <strain evidence="9">ATCC 35676 / DSM 2266 / JCM 20832 / KCTC 3685 / LMG 17431 / NBRC 102448 / NCIMB 2269</strain>
    </source>
</reference>